<organism evidence="2 3">
    <name type="scientific">Athelia psychrophila</name>
    <dbReference type="NCBI Taxonomy" id="1759441"/>
    <lineage>
        <taxon>Eukaryota</taxon>
        <taxon>Fungi</taxon>
        <taxon>Dikarya</taxon>
        <taxon>Basidiomycota</taxon>
        <taxon>Agaricomycotina</taxon>
        <taxon>Agaricomycetes</taxon>
        <taxon>Agaricomycetidae</taxon>
        <taxon>Atheliales</taxon>
        <taxon>Atheliaceae</taxon>
        <taxon>Athelia</taxon>
    </lineage>
</organism>
<dbReference type="EMBL" id="KV417495">
    <property type="protein sequence ID" value="KZP30074.1"/>
    <property type="molecule type" value="Genomic_DNA"/>
</dbReference>
<feature type="region of interest" description="Disordered" evidence="1">
    <location>
        <begin position="62"/>
        <end position="83"/>
    </location>
</feature>
<accession>A0A166T1F2</accession>
<gene>
    <name evidence="2" type="ORF">FIBSPDRAFT_884365</name>
</gene>
<name>A0A166T1F2_9AGAM</name>
<reference evidence="2 3" key="1">
    <citation type="journal article" date="2016" name="Mol. Biol. Evol.">
        <title>Comparative Genomics of Early-Diverging Mushroom-Forming Fungi Provides Insights into the Origins of Lignocellulose Decay Capabilities.</title>
        <authorList>
            <person name="Nagy L.G."/>
            <person name="Riley R."/>
            <person name="Tritt A."/>
            <person name="Adam C."/>
            <person name="Daum C."/>
            <person name="Floudas D."/>
            <person name="Sun H."/>
            <person name="Yadav J.S."/>
            <person name="Pangilinan J."/>
            <person name="Larsson K.H."/>
            <person name="Matsuura K."/>
            <person name="Barry K."/>
            <person name="Labutti K."/>
            <person name="Kuo R."/>
            <person name="Ohm R.A."/>
            <person name="Bhattacharya S.S."/>
            <person name="Shirouzu T."/>
            <person name="Yoshinaga Y."/>
            <person name="Martin F.M."/>
            <person name="Grigoriev I.V."/>
            <person name="Hibbett D.S."/>
        </authorList>
    </citation>
    <scope>NUCLEOTIDE SEQUENCE [LARGE SCALE GENOMIC DNA]</scope>
    <source>
        <strain evidence="2 3">CBS 109695</strain>
    </source>
</reference>
<evidence type="ECO:0000256" key="1">
    <source>
        <dbReference type="SAM" id="MobiDB-lite"/>
    </source>
</evidence>
<proteinExistence type="predicted"/>
<evidence type="ECO:0000313" key="3">
    <source>
        <dbReference type="Proteomes" id="UP000076532"/>
    </source>
</evidence>
<sequence length="185" mass="19960">MSKHCMNNCENGLENLYYTGILSDAPVSSSTTSEACGTTAFTADLTGPTSPAVGPSEIRMETDEDGVEMNGDGLESTDQGEDTPAMNRRASAVMSSGAVLEATWLLTSAWGPGIVVIDKTQRNSWYLPATYKDMVSEVLFKVLVFGNDTDIRDKLGGKAQKVRCKQKLGVLKGRQKLPFRDLDGL</sequence>
<dbReference type="Proteomes" id="UP000076532">
    <property type="component" value="Unassembled WGS sequence"/>
</dbReference>
<protein>
    <submittedName>
        <fullName evidence="2">Uncharacterized protein</fullName>
    </submittedName>
</protein>
<keyword evidence="3" id="KW-1185">Reference proteome</keyword>
<evidence type="ECO:0000313" key="2">
    <source>
        <dbReference type="EMBL" id="KZP30074.1"/>
    </source>
</evidence>
<dbReference type="AlphaFoldDB" id="A0A166T1F2"/>